<keyword evidence="2" id="KW-1133">Transmembrane helix</keyword>
<evidence type="ECO:0008006" key="5">
    <source>
        <dbReference type="Google" id="ProtNLM"/>
    </source>
</evidence>
<keyword evidence="2" id="KW-0472">Membrane</keyword>
<comment type="caution">
    <text evidence="3">The sequence shown here is derived from an EMBL/GenBank/DDBJ whole genome shotgun (WGS) entry which is preliminary data.</text>
</comment>
<feature type="transmembrane region" description="Helical" evidence="2">
    <location>
        <begin position="94"/>
        <end position="112"/>
    </location>
</feature>
<dbReference type="STRING" id="595434.RISK_001992"/>
<dbReference type="RefSeq" id="WP_047813846.1">
    <property type="nucleotide sequence ID" value="NZ_LECT01000016.1"/>
</dbReference>
<name>A0A0J1BHX3_RHOIS</name>
<feature type="compositionally biased region" description="Acidic residues" evidence="1">
    <location>
        <begin position="218"/>
        <end position="227"/>
    </location>
</feature>
<accession>A0A0J1BHX3</accession>
<feature type="transmembrane region" description="Helical" evidence="2">
    <location>
        <begin position="65"/>
        <end position="88"/>
    </location>
</feature>
<evidence type="ECO:0000313" key="3">
    <source>
        <dbReference type="EMBL" id="KLU06141.1"/>
    </source>
</evidence>
<feature type="transmembrane region" description="Helical" evidence="2">
    <location>
        <begin position="33"/>
        <end position="53"/>
    </location>
</feature>
<keyword evidence="4" id="KW-1185">Reference proteome</keyword>
<proteinExistence type="predicted"/>
<organism evidence="3 4">
    <name type="scientific">Rhodopirellula islandica</name>
    <dbReference type="NCBI Taxonomy" id="595434"/>
    <lineage>
        <taxon>Bacteria</taxon>
        <taxon>Pseudomonadati</taxon>
        <taxon>Planctomycetota</taxon>
        <taxon>Planctomycetia</taxon>
        <taxon>Pirellulales</taxon>
        <taxon>Pirellulaceae</taxon>
        <taxon>Rhodopirellula</taxon>
    </lineage>
</organism>
<dbReference type="OrthoDB" id="255861at2"/>
<dbReference type="AlphaFoldDB" id="A0A0J1BHX3"/>
<feature type="compositionally biased region" description="Low complexity" evidence="1">
    <location>
        <begin position="205"/>
        <end position="217"/>
    </location>
</feature>
<gene>
    <name evidence="3" type="ORF">RISK_001992</name>
</gene>
<dbReference type="Proteomes" id="UP000036367">
    <property type="component" value="Unassembled WGS sequence"/>
</dbReference>
<protein>
    <recommendedName>
        <fullName evidence="5">Transmembrane protein</fullName>
    </recommendedName>
</protein>
<feature type="region of interest" description="Disordered" evidence="1">
    <location>
        <begin position="198"/>
        <end position="228"/>
    </location>
</feature>
<dbReference type="EMBL" id="LECT01000016">
    <property type="protein sequence ID" value="KLU06141.1"/>
    <property type="molecule type" value="Genomic_DNA"/>
</dbReference>
<evidence type="ECO:0000256" key="2">
    <source>
        <dbReference type="SAM" id="Phobius"/>
    </source>
</evidence>
<evidence type="ECO:0000256" key="1">
    <source>
        <dbReference type="SAM" id="MobiDB-lite"/>
    </source>
</evidence>
<keyword evidence="2" id="KW-0812">Transmembrane</keyword>
<dbReference type="PATRIC" id="fig|595434.4.peg.1911"/>
<evidence type="ECO:0000313" key="4">
    <source>
        <dbReference type="Proteomes" id="UP000036367"/>
    </source>
</evidence>
<sequence length="323" mass="35684">MVHAPLFAGLTMLTLVLLQSLRPQVVGSAPWARRLVLVAAALFVSGVLVEMLQGMIGRSATLHDAIANGLGILAASVWFVASGLTSLIGRRSLQLLGIIFIGLTWWGSIKIIRDCWKVESDFPRIASFETPLEITRWHFDRGRRGRTQSNVTDGEFALRWKPKDAPHPAMTLLEVSSDWSNVETLELDIVLNAPASAGLPESLGPVPTELEPTGTEPTDSESSDPELESPVVRTWEVILKVIDEDHQDYHEDVAKHFVTLRAGEPQHVIFPRQSMIDGPQDRELDLSRIKMVSLLIYQPGPGVELDVDHIHATLKRPAVQSEP</sequence>
<reference evidence="3" key="1">
    <citation type="submission" date="2015-05" db="EMBL/GenBank/DDBJ databases">
        <title>Permanent draft genome of Rhodopirellula islandicus K833.</title>
        <authorList>
            <person name="Kizina J."/>
            <person name="Richter M."/>
            <person name="Glockner F.O."/>
            <person name="Harder J."/>
        </authorList>
    </citation>
    <scope>NUCLEOTIDE SEQUENCE [LARGE SCALE GENOMIC DNA]</scope>
    <source>
        <strain evidence="3">K833</strain>
    </source>
</reference>